<dbReference type="InterPro" id="IPR003593">
    <property type="entry name" value="AAA+_ATPase"/>
</dbReference>
<proteinExistence type="inferred from homology"/>
<dbReference type="InterPro" id="IPR027417">
    <property type="entry name" value="P-loop_NTPase"/>
</dbReference>
<dbReference type="Pfam" id="PF00005">
    <property type="entry name" value="ABC_tran"/>
    <property type="match status" value="1"/>
</dbReference>
<keyword evidence="4 7" id="KW-0067">ATP-binding</keyword>
<dbReference type="Gene3D" id="3.40.50.300">
    <property type="entry name" value="P-loop containing nucleotide triphosphate hydrolases"/>
    <property type="match status" value="1"/>
</dbReference>
<evidence type="ECO:0000259" key="6">
    <source>
        <dbReference type="PROSITE" id="PS50893"/>
    </source>
</evidence>
<evidence type="ECO:0000256" key="3">
    <source>
        <dbReference type="ARBA" id="ARBA00022741"/>
    </source>
</evidence>
<evidence type="ECO:0000256" key="1">
    <source>
        <dbReference type="ARBA" id="ARBA00005417"/>
    </source>
</evidence>
<dbReference type="InterPro" id="IPR029439">
    <property type="entry name" value="Wzt_C"/>
</dbReference>
<dbReference type="Pfam" id="PF14524">
    <property type="entry name" value="Wzt_C"/>
    <property type="match status" value="1"/>
</dbReference>
<protein>
    <submittedName>
        <fullName evidence="7">ABC transporter ATP-binding protein</fullName>
    </submittedName>
</protein>
<dbReference type="InterPro" id="IPR050683">
    <property type="entry name" value="Bact_Polysacc_Export_ATP-bd"/>
</dbReference>
<sequence>MCSEPVIRINNLSKCYRLYHRPYDRLKQFLLWRWRNYCSEFWALRGINLDIQQGETLGIVGRNGSGKSTLLQIICGLTEQTIGSVTIRGRLAALLELGAGFNPDFTGRENIYVNASIIGLEEDEIDERFDEIAAFADIGNFLDKPVKTYSAGMCARIAFAVAVHVEPDILAVDEILSVGDEAFQRKCFARINELKKRGTTILFVSHSAQAIIELCDRAFLLDQGQQLLEGHPKVVIACYQRLLYAPDDKVAALHHIYRALSKSEERYDPDIKQRFTKMERDSDLGDHEADYDPNLKPQSTQAYGHGRATISDIHIVDARGQKVNILIHGQKYYYTYQVHFLKPAYYVRFGMLIKTIIGLELGGMASHSPGQGTEFIDKGQNLKVTFPFVARLNAGTYFLNAGVLANEDEGEIYLHRILDACMFRIDPDISNPKTAYIDLSAAEKCSIQKIPHNQDITTNL</sequence>
<comment type="caution">
    <text evidence="7">The sequence shown here is derived from an EMBL/GenBank/DDBJ whole genome shotgun (WGS) entry which is preliminary data.</text>
</comment>
<evidence type="ECO:0000313" key="8">
    <source>
        <dbReference type="Proteomes" id="UP001594351"/>
    </source>
</evidence>
<keyword evidence="8" id="KW-1185">Reference proteome</keyword>
<feature type="domain" description="ABC transporter" evidence="6">
    <location>
        <begin position="7"/>
        <end position="248"/>
    </location>
</feature>
<keyword evidence="3" id="KW-0547">Nucleotide-binding</keyword>
<evidence type="ECO:0000256" key="4">
    <source>
        <dbReference type="ARBA" id="ARBA00022840"/>
    </source>
</evidence>
<organism evidence="7 8">
    <name type="scientific">candidate division CSSED10-310 bacterium</name>
    <dbReference type="NCBI Taxonomy" id="2855610"/>
    <lineage>
        <taxon>Bacteria</taxon>
        <taxon>Bacteria division CSSED10-310</taxon>
    </lineage>
</organism>
<dbReference type="Proteomes" id="UP001594351">
    <property type="component" value="Unassembled WGS sequence"/>
</dbReference>
<dbReference type="PROSITE" id="PS00211">
    <property type="entry name" value="ABC_TRANSPORTER_1"/>
    <property type="match status" value="1"/>
</dbReference>
<evidence type="ECO:0000313" key="7">
    <source>
        <dbReference type="EMBL" id="MFC1850266.1"/>
    </source>
</evidence>
<dbReference type="SMART" id="SM00382">
    <property type="entry name" value="AAA"/>
    <property type="match status" value="1"/>
</dbReference>
<dbReference type="PANTHER" id="PTHR46743">
    <property type="entry name" value="TEICHOIC ACIDS EXPORT ATP-BINDING PROTEIN TAGH"/>
    <property type="match status" value="1"/>
</dbReference>
<accession>A0ABV6YVN4</accession>
<dbReference type="PROSITE" id="PS50893">
    <property type="entry name" value="ABC_TRANSPORTER_2"/>
    <property type="match status" value="1"/>
</dbReference>
<dbReference type="InterPro" id="IPR017871">
    <property type="entry name" value="ABC_transporter-like_CS"/>
</dbReference>
<dbReference type="CDD" id="cd03220">
    <property type="entry name" value="ABC_KpsT_Wzt"/>
    <property type="match status" value="1"/>
</dbReference>
<dbReference type="Gene3D" id="2.70.50.60">
    <property type="entry name" value="abc- transporter (atp binding component) like domain"/>
    <property type="match status" value="1"/>
</dbReference>
<name>A0ABV6YVN4_UNCC1</name>
<dbReference type="InterPro" id="IPR003439">
    <property type="entry name" value="ABC_transporter-like_ATP-bd"/>
</dbReference>
<keyword evidence="2" id="KW-0813">Transport</keyword>
<evidence type="ECO:0000256" key="5">
    <source>
        <dbReference type="SAM" id="MobiDB-lite"/>
    </source>
</evidence>
<feature type="region of interest" description="Disordered" evidence="5">
    <location>
        <begin position="279"/>
        <end position="298"/>
    </location>
</feature>
<comment type="similarity">
    <text evidence="1">Belongs to the ABC transporter superfamily.</text>
</comment>
<dbReference type="CDD" id="cd10147">
    <property type="entry name" value="Wzt_C-like"/>
    <property type="match status" value="1"/>
</dbReference>
<gene>
    <name evidence="7" type="ORF">ACFL27_08750</name>
</gene>
<dbReference type="PANTHER" id="PTHR46743:SF2">
    <property type="entry name" value="TEICHOIC ACIDS EXPORT ATP-BINDING PROTEIN TAGH"/>
    <property type="match status" value="1"/>
</dbReference>
<evidence type="ECO:0000256" key="2">
    <source>
        <dbReference type="ARBA" id="ARBA00022448"/>
    </source>
</evidence>
<dbReference type="InterPro" id="IPR015860">
    <property type="entry name" value="ABC_transpr_TagH-like"/>
</dbReference>
<dbReference type="GO" id="GO:0005524">
    <property type="term" value="F:ATP binding"/>
    <property type="evidence" value="ECO:0007669"/>
    <property type="project" value="UniProtKB-KW"/>
</dbReference>
<feature type="compositionally biased region" description="Basic and acidic residues" evidence="5">
    <location>
        <begin position="279"/>
        <end position="290"/>
    </location>
</feature>
<dbReference type="EMBL" id="JBHPBY010000087">
    <property type="protein sequence ID" value="MFC1850266.1"/>
    <property type="molecule type" value="Genomic_DNA"/>
</dbReference>
<reference evidence="7 8" key="1">
    <citation type="submission" date="2024-09" db="EMBL/GenBank/DDBJ databases">
        <title>Laminarin stimulates single cell rates of sulfate reduction while oxygen inhibits transcriptomic activity in coastal marine sediment.</title>
        <authorList>
            <person name="Lindsay M."/>
            <person name="Orcutt B."/>
            <person name="Emerson D."/>
            <person name="Stepanauskas R."/>
            <person name="D'Angelo T."/>
        </authorList>
    </citation>
    <scope>NUCLEOTIDE SEQUENCE [LARGE SCALE GENOMIC DNA]</scope>
    <source>
        <strain evidence="7">SAG AM-311-K15</strain>
    </source>
</reference>
<dbReference type="SUPFAM" id="SSF52540">
    <property type="entry name" value="P-loop containing nucleoside triphosphate hydrolases"/>
    <property type="match status" value="1"/>
</dbReference>